<dbReference type="EMBL" id="GGFL01008938">
    <property type="protein sequence ID" value="MBW73116.1"/>
    <property type="molecule type" value="Transcribed_RNA"/>
</dbReference>
<feature type="compositionally biased region" description="Basic and acidic residues" evidence="1">
    <location>
        <begin position="50"/>
        <end position="61"/>
    </location>
</feature>
<name>A0A2M4D6F3_ANODA</name>
<evidence type="ECO:0000256" key="1">
    <source>
        <dbReference type="SAM" id="MobiDB-lite"/>
    </source>
</evidence>
<evidence type="ECO:0000313" key="2">
    <source>
        <dbReference type="EMBL" id="MBW73116.1"/>
    </source>
</evidence>
<organism evidence="2">
    <name type="scientific">Anopheles darlingi</name>
    <name type="common">Mosquito</name>
    <dbReference type="NCBI Taxonomy" id="43151"/>
    <lineage>
        <taxon>Eukaryota</taxon>
        <taxon>Metazoa</taxon>
        <taxon>Ecdysozoa</taxon>
        <taxon>Arthropoda</taxon>
        <taxon>Hexapoda</taxon>
        <taxon>Insecta</taxon>
        <taxon>Pterygota</taxon>
        <taxon>Neoptera</taxon>
        <taxon>Endopterygota</taxon>
        <taxon>Diptera</taxon>
        <taxon>Nematocera</taxon>
        <taxon>Culicoidea</taxon>
        <taxon>Culicidae</taxon>
        <taxon>Anophelinae</taxon>
        <taxon>Anopheles</taxon>
    </lineage>
</organism>
<proteinExistence type="predicted"/>
<sequence length="69" mass="8402">MNSFSVVFRLFRFYVFGKSFMFPISPTERIGDYLLLFELWLIVDRKRSKQGGEEERPRRGFEEDDRMDL</sequence>
<accession>A0A2M4D6F3</accession>
<feature type="region of interest" description="Disordered" evidence="1">
    <location>
        <begin position="47"/>
        <end position="69"/>
    </location>
</feature>
<reference evidence="2" key="1">
    <citation type="submission" date="2018-01" db="EMBL/GenBank/DDBJ databases">
        <title>An insight into the sialome of Amazonian anophelines.</title>
        <authorList>
            <person name="Ribeiro J.M."/>
            <person name="Scarpassa V."/>
            <person name="Calvo E."/>
        </authorList>
    </citation>
    <scope>NUCLEOTIDE SEQUENCE</scope>
</reference>
<dbReference type="AlphaFoldDB" id="A0A2M4D6F3"/>
<protein>
    <submittedName>
        <fullName evidence="2">Putative secreted protein</fullName>
    </submittedName>
</protein>